<feature type="domain" description="Luciferase-like" evidence="5">
    <location>
        <begin position="17"/>
        <end position="200"/>
    </location>
</feature>
<evidence type="ECO:0000256" key="2">
    <source>
        <dbReference type="ARBA" id="ARBA00022643"/>
    </source>
</evidence>
<organism evidence="6 7">
    <name type="scientific">Ruania alba</name>
    <dbReference type="NCBI Taxonomy" id="648782"/>
    <lineage>
        <taxon>Bacteria</taxon>
        <taxon>Bacillati</taxon>
        <taxon>Actinomycetota</taxon>
        <taxon>Actinomycetes</taxon>
        <taxon>Micrococcales</taxon>
        <taxon>Ruaniaceae</taxon>
        <taxon>Ruania</taxon>
    </lineage>
</organism>
<protein>
    <submittedName>
        <fullName evidence="6">Flavin-dependent oxidoreductase, luciferase family (Includes alkanesulfonate monooxygenase SsuD and methylene tetrahydromethanopterin reductase)</fullName>
    </submittedName>
</protein>
<evidence type="ECO:0000313" key="6">
    <source>
        <dbReference type="EMBL" id="SEE66759.1"/>
    </source>
</evidence>
<dbReference type="Pfam" id="PF00296">
    <property type="entry name" value="Bac_luciferase"/>
    <property type="match status" value="1"/>
</dbReference>
<dbReference type="PANTHER" id="PTHR42847">
    <property type="entry name" value="ALKANESULFONATE MONOOXYGENASE"/>
    <property type="match status" value="1"/>
</dbReference>
<keyword evidence="7" id="KW-1185">Reference proteome</keyword>
<evidence type="ECO:0000256" key="3">
    <source>
        <dbReference type="ARBA" id="ARBA00023002"/>
    </source>
</evidence>
<evidence type="ECO:0000256" key="4">
    <source>
        <dbReference type="ARBA" id="ARBA00023033"/>
    </source>
</evidence>
<proteinExistence type="predicted"/>
<dbReference type="InterPro" id="IPR050172">
    <property type="entry name" value="SsuD_RutA_monooxygenase"/>
</dbReference>
<reference evidence="7" key="1">
    <citation type="submission" date="2016-10" db="EMBL/GenBank/DDBJ databases">
        <authorList>
            <person name="Varghese N."/>
            <person name="Submissions S."/>
        </authorList>
    </citation>
    <scope>NUCLEOTIDE SEQUENCE [LARGE SCALE GENOMIC DNA]</scope>
    <source>
        <strain evidence="7">DSM 21368</strain>
    </source>
</reference>
<gene>
    <name evidence="6" type="ORF">SAMN04488554_2380</name>
</gene>
<dbReference type="STRING" id="648782.SAMN04488554_2380"/>
<evidence type="ECO:0000259" key="5">
    <source>
        <dbReference type="Pfam" id="PF00296"/>
    </source>
</evidence>
<dbReference type="InterPro" id="IPR036661">
    <property type="entry name" value="Luciferase-like_sf"/>
</dbReference>
<name>A0A1H5KPF2_9MICO</name>
<keyword evidence="1" id="KW-0285">Flavoprotein</keyword>
<dbReference type="InterPro" id="IPR011251">
    <property type="entry name" value="Luciferase-like_dom"/>
</dbReference>
<dbReference type="PANTHER" id="PTHR42847:SF4">
    <property type="entry name" value="ALKANESULFONATE MONOOXYGENASE-RELATED"/>
    <property type="match status" value="1"/>
</dbReference>
<dbReference type="GO" id="GO:0008726">
    <property type="term" value="F:alkanesulfonate monooxygenase activity"/>
    <property type="evidence" value="ECO:0007669"/>
    <property type="project" value="TreeGrafter"/>
</dbReference>
<keyword evidence="2" id="KW-0288">FMN</keyword>
<dbReference type="AlphaFoldDB" id="A0A1H5KPF2"/>
<dbReference type="Proteomes" id="UP000199220">
    <property type="component" value="Unassembled WGS sequence"/>
</dbReference>
<evidence type="ECO:0000313" key="7">
    <source>
        <dbReference type="Proteomes" id="UP000199220"/>
    </source>
</evidence>
<evidence type="ECO:0000256" key="1">
    <source>
        <dbReference type="ARBA" id="ARBA00022630"/>
    </source>
</evidence>
<sequence>MRATGAPVHLGVCILPERPWGEAAPLWRRVEELGAAHAWVYDHLVWGGLPDASWHATMPTLAAAAGVTERIELGTFVASPNFRHPLLLAKDMVTLDDISGGRMLLGIGAGGDLDSGVLGDTWTRAERTRRFGELVPLLDRLLTEDHVDHRGEFFAVADARLLPGCVQRPRVPFVIAANGPRAMRLAATYGQGWITTGPQQGPAPAAPSDAAGRDAQVEQWWRGVAELAARMDRLEAEHRSSEEPLRRYLSVDAAGPAALSSVTFAEDQLGRAAEAGFTDVVVHWPRSEPPYQGSVAVLEHLLR</sequence>
<dbReference type="RefSeq" id="WP_245708830.1">
    <property type="nucleotide sequence ID" value="NZ_FNTX01000002.1"/>
</dbReference>
<dbReference type="Gene3D" id="3.20.20.30">
    <property type="entry name" value="Luciferase-like domain"/>
    <property type="match status" value="1"/>
</dbReference>
<dbReference type="GO" id="GO:0046306">
    <property type="term" value="P:alkanesulfonate catabolic process"/>
    <property type="evidence" value="ECO:0007669"/>
    <property type="project" value="TreeGrafter"/>
</dbReference>
<dbReference type="EMBL" id="FNTX01000002">
    <property type="protein sequence ID" value="SEE66759.1"/>
    <property type="molecule type" value="Genomic_DNA"/>
</dbReference>
<keyword evidence="3" id="KW-0560">Oxidoreductase</keyword>
<keyword evidence="4 6" id="KW-0503">Monooxygenase</keyword>
<dbReference type="SUPFAM" id="SSF51679">
    <property type="entry name" value="Bacterial luciferase-like"/>
    <property type="match status" value="1"/>
</dbReference>
<accession>A0A1H5KPF2</accession>